<evidence type="ECO:0000256" key="1">
    <source>
        <dbReference type="SAM" id="MobiDB-lite"/>
    </source>
</evidence>
<reference evidence="2" key="1">
    <citation type="submission" date="2022-10" db="EMBL/GenBank/DDBJ databases">
        <title>Tapping the CABI collections for fungal endophytes: first genome assemblies for Collariella, Neodidymelliopsis, Ascochyta clinopodiicola, Didymella pomorum, Didymosphaeria variabile, Neocosmospora piperis and Neocucurbitaria cava.</title>
        <authorList>
            <person name="Hill R."/>
        </authorList>
    </citation>
    <scope>NUCLEOTIDE SEQUENCE</scope>
    <source>
        <strain evidence="2">IMI 355082</strain>
    </source>
</reference>
<feature type="compositionally biased region" description="Low complexity" evidence="1">
    <location>
        <begin position="83"/>
        <end position="103"/>
    </location>
</feature>
<dbReference type="AlphaFoldDB" id="A0A9W9CZ83"/>
<comment type="caution">
    <text evidence="2">The sequence shown here is derived from an EMBL/GenBank/DDBJ whole genome shotgun (WGS) entry which is preliminary data.</text>
</comment>
<dbReference type="OrthoDB" id="5234213at2759"/>
<dbReference type="Proteomes" id="UP001140453">
    <property type="component" value="Unassembled WGS sequence"/>
</dbReference>
<feature type="region of interest" description="Disordered" evidence="1">
    <location>
        <begin position="1"/>
        <end position="157"/>
    </location>
</feature>
<keyword evidence="3" id="KW-1185">Reference proteome</keyword>
<name>A0A9W9CZ83_9PEZI</name>
<proteinExistence type="predicted"/>
<sequence>MASKLNNKNPLRDLTPTEADLDDNHSSSTSSSASGETLREKASKKLHGPNANPSQLGDPISLKAETSEHVPKPAEAGARGNNSTSSATESTSAQTASSSSSPSGGETLREKATKKLNGPNANPSQLGDPISLKAETSDNVPAPSEAGASKGKRSSRL</sequence>
<evidence type="ECO:0000313" key="2">
    <source>
        <dbReference type="EMBL" id="KAJ4393507.1"/>
    </source>
</evidence>
<gene>
    <name evidence="2" type="ORF">N0V93_002719</name>
</gene>
<dbReference type="EMBL" id="JAPEVB010000002">
    <property type="protein sequence ID" value="KAJ4393507.1"/>
    <property type="molecule type" value="Genomic_DNA"/>
</dbReference>
<organism evidence="2 3">
    <name type="scientific">Gnomoniopsis smithogilvyi</name>
    <dbReference type="NCBI Taxonomy" id="1191159"/>
    <lineage>
        <taxon>Eukaryota</taxon>
        <taxon>Fungi</taxon>
        <taxon>Dikarya</taxon>
        <taxon>Ascomycota</taxon>
        <taxon>Pezizomycotina</taxon>
        <taxon>Sordariomycetes</taxon>
        <taxon>Sordariomycetidae</taxon>
        <taxon>Diaporthales</taxon>
        <taxon>Gnomoniaceae</taxon>
        <taxon>Gnomoniopsis</taxon>
    </lineage>
</organism>
<protein>
    <submittedName>
        <fullName evidence="2">Uncharacterized protein</fullName>
    </submittedName>
</protein>
<accession>A0A9W9CZ83</accession>
<evidence type="ECO:0000313" key="3">
    <source>
        <dbReference type="Proteomes" id="UP001140453"/>
    </source>
</evidence>